<evidence type="ECO:0000256" key="1">
    <source>
        <dbReference type="ARBA" id="ARBA00004240"/>
    </source>
</evidence>
<dbReference type="AlphaFoldDB" id="A0A8J2SRV7"/>
<dbReference type="GO" id="GO:0005509">
    <property type="term" value="F:calcium ion binding"/>
    <property type="evidence" value="ECO:0007669"/>
    <property type="project" value="InterPro"/>
</dbReference>
<dbReference type="OrthoDB" id="8118055at2759"/>
<organism evidence="7 8">
    <name type="scientific">Pelagomonas calceolata</name>
    <dbReference type="NCBI Taxonomy" id="35677"/>
    <lineage>
        <taxon>Eukaryota</taxon>
        <taxon>Sar</taxon>
        <taxon>Stramenopiles</taxon>
        <taxon>Ochrophyta</taxon>
        <taxon>Pelagophyceae</taxon>
        <taxon>Pelagomonadales</taxon>
        <taxon>Pelagomonadaceae</taxon>
        <taxon>Pelagomonas</taxon>
    </lineage>
</organism>
<dbReference type="Pfam" id="PF01532">
    <property type="entry name" value="Glyco_hydro_47"/>
    <property type="match status" value="1"/>
</dbReference>
<evidence type="ECO:0000256" key="6">
    <source>
        <dbReference type="RuleBase" id="RU361193"/>
    </source>
</evidence>
<dbReference type="PRINTS" id="PR00747">
    <property type="entry name" value="GLYHDRLASE47"/>
</dbReference>
<proteinExistence type="inferred from homology"/>
<dbReference type="GO" id="GO:0016020">
    <property type="term" value="C:membrane"/>
    <property type="evidence" value="ECO:0007669"/>
    <property type="project" value="InterPro"/>
</dbReference>
<reference evidence="7" key="1">
    <citation type="submission" date="2021-11" db="EMBL/GenBank/DDBJ databases">
        <authorList>
            <consortium name="Genoscope - CEA"/>
            <person name="William W."/>
        </authorList>
    </citation>
    <scope>NUCLEOTIDE SEQUENCE</scope>
</reference>
<keyword evidence="6" id="KW-0378">Hydrolase</keyword>
<keyword evidence="3" id="KW-0256">Endoplasmic reticulum</keyword>
<dbReference type="InterPro" id="IPR036026">
    <property type="entry name" value="Seven-hairpin_glycosidases"/>
</dbReference>
<dbReference type="GO" id="GO:0044322">
    <property type="term" value="C:endoplasmic reticulum quality control compartment"/>
    <property type="evidence" value="ECO:0007669"/>
    <property type="project" value="GOC"/>
</dbReference>
<evidence type="ECO:0000256" key="5">
    <source>
        <dbReference type="PIRSR" id="PIRSR601382-1"/>
    </source>
</evidence>
<dbReference type="InterPro" id="IPR044674">
    <property type="entry name" value="EDEM1/2/3"/>
</dbReference>
<keyword evidence="8" id="KW-1185">Reference proteome</keyword>
<sequence length="557" mass="61218">MRRALLLLAAATATTNDGVSYEARIVLRDRVRDMHAHALQSYMDHGYPHDELLPLSCEGRRWDARKRGTLDDSLGGYMMTLVDGVDTQLVVGDHEAFARSLDIITSEVSFDRDVSVSTFEATIRVLGGLLSAHYLVTEPVLRPAILRAAANSTLDASPVDTRRRWARELKGLAADLGARLLPAFRTPTGIPAHRVNLRRGLLNDESRETCAAAAGTMLLEFARLSRLTGDRRYAQKAREAVDALWRRRSARTDLVGSTICAKTGRWLSPGTGIGAGVDSFYEYLVKAALYEDDPVLLERGLAGVAAAHQTTAVRDASNNLTWNLDVRRDDGRRISSRVSSLAAFWPSLLLLAGSDVGEAQMTFRGYWEIFRRFGALPELFDLDSETAVHFGKDAPLRPELAESALHLYLRTNDGHYLVVGRELINALNDDSRVACGFAAVADVDSKRLDDRMDSYFFAETLKYLFLLFDLSLEPQDRQSFFCCDERSVHRLNSTRGCAVDGRPCLSLSATLLSTEGHFFQMPAGAVSGAFGARMPADAVAGPFECEASTTTTTSRAA</sequence>
<dbReference type="PANTHER" id="PTHR45679">
    <property type="entry name" value="ER DEGRADATION-ENHANCING ALPHA-MANNOSIDASE-LIKE PROTEIN 2"/>
    <property type="match status" value="1"/>
</dbReference>
<dbReference type="Gene3D" id="1.50.10.10">
    <property type="match status" value="1"/>
</dbReference>
<evidence type="ECO:0000256" key="3">
    <source>
        <dbReference type="ARBA" id="ARBA00022824"/>
    </source>
</evidence>
<dbReference type="GO" id="GO:0005975">
    <property type="term" value="P:carbohydrate metabolic process"/>
    <property type="evidence" value="ECO:0007669"/>
    <property type="project" value="InterPro"/>
</dbReference>
<evidence type="ECO:0000256" key="2">
    <source>
        <dbReference type="ARBA" id="ARBA00007658"/>
    </source>
</evidence>
<protein>
    <recommendedName>
        <fullName evidence="6">alpha-1,2-Mannosidase</fullName>
        <ecNumber evidence="6">3.2.1.-</ecNumber>
    </recommendedName>
</protein>
<dbReference type="GO" id="GO:1904380">
    <property type="term" value="P:endoplasmic reticulum mannose trimming"/>
    <property type="evidence" value="ECO:0007669"/>
    <property type="project" value="InterPro"/>
</dbReference>
<feature type="active site" description="Proton donor" evidence="5">
    <location>
        <position position="378"/>
    </location>
</feature>
<dbReference type="EMBL" id="CAKKNE010000005">
    <property type="protein sequence ID" value="CAH0376978.1"/>
    <property type="molecule type" value="Genomic_DNA"/>
</dbReference>
<feature type="active site" evidence="5">
    <location>
        <position position="278"/>
    </location>
</feature>
<comment type="similarity">
    <text evidence="2 6">Belongs to the glycosyl hydrolase 47 family.</text>
</comment>
<dbReference type="SUPFAM" id="SSF48225">
    <property type="entry name" value="Seven-hairpin glycosidases"/>
    <property type="match status" value="1"/>
</dbReference>
<comment type="caution">
    <text evidence="7">The sequence shown here is derived from an EMBL/GenBank/DDBJ whole genome shotgun (WGS) entry which is preliminary data.</text>
</comment>
<keyword evidence="4" id="KW-0325">Glycoprotein</keyword>
<evidence type="ECO:0000313" key="8">
    <source>
        <dbReference type="Proteomes" id="UP000789595"/>
    </source>
</evidence>
<accession>A0A8J2SRV7</accession>
<dbReference type="EC" id="3.2.1.-" evidence="6"/>
<dbReference type="InterPro" id="IPR001382">
    <property type="entry name" value="Glyco_hydro_47"/>
</dbReference>
<comment type="subcellular location">
    <subcellularLocation>
        <location evidence="1">Endoplasmic reticulum</location>
    </subcellularLocation>
</comment>
<feature type="active site" description="Proton donor" evidence="5">
    <location>
        <position position="120"/>
    </location>
</feature>
<keyword evidence="6" id="KW-0326">Glycosidase</keyword>
<evidence type="ECO:0000256" key="4">
    <source>
        <dbReference type="ARBA" id="ARBA00023180"/>
    </source>
</evidence>
<dbReference type="Proteomes" id="UP000789595">
    <property type="component" value="Unassembled WGS sequence"/>
</dbReference>
<dbReference type="InterPro" id="IPR012341">
    <property type="entry name" value="6hp_glycosidase-like_sf"/>
</dbReference>
<evidence type="ECO:0000313" key="7">
    <source>
        <dbReference type="EMBL" id="CAH0376978.1"/>
    </source>
</evidence>
<dbReference type="GO" id="GO:0004571">
    <property type="term" value="F:mannosyl-oligosaccharide 1,2-alpha-mannosidase activity"/>
    <property type="evidence" value="ECO:0007669"/>
    <property type="project" value="InterPro"/>
</dbReference>
<gene>
    <name evidence="7" type="ORF">PECAL_5P15580</name>
</gene>
<feature type="active site" evidence="5">
    <location>
        <position position="399"/>
    </location>
</feature>
<name>A0A8J2SRV7_9STRA</name>